<dbReference type="InterPro" id="IPR053234">
    <property type="entry name" value="RPM1_Interactor"/>
</dbReference>
<dbReference type="PANTHER" id="PTHR33443:SF30">
    <property type="entry name" value="SARCOSINE DEHYDROGENASE-2C PROTEIN"/>
    <property type="match status" value="1"/>
</dbReference>
<protein>
    <submittedName>
        <fullName evidence="1">Uncharacterized protein</fullName>
    </submittedName>
</protein>
<sequence length="192" mass="22049">MSENELNISPFSSEEERKLVSQMKSITSSDESSCYEVGDISSSSSIGSPIRSIFCLKEKADMKRIEEIEDCFILEFDPYEPLDVFNLSMNNNLIDGYPDGANDLFVIAEKGQVALRDYPHSRHACLNFPFHTTPHENYCEMCYCYVCDSAAPCKYWTEPEPAHCHATEHVEYWEFQKNLRRGNPPLMAYGRD</sequence>
<gene>
    <name evidence="1" type="ORF">RGQ29_029748</name>
</gene>
<evidence type="ECO:0000313" key="1">
    <source>
        <dbReference type="EMBL" id="KAK4571025.1"/>
    </source>
</evidence>
<proteinExistence type="predicted"/>
<dbReference type="Proteomes" id="UP001324115">
    <property type="component" value="Unassembled WGS sequence"/>
</dbReference>
<evidence type="ECO:0000313" key="2">
    <source>
        <dbReference type="Proteomes" id="UP001324115"/>
    </source>
</evidence>
<reference evidence="1 2" key="1">
    <citation type="journal article" date="2023" name="G3 (Bethesda)">
        <title>A haplotype-resolved chromosome-scale genome for Quercus rubra L. provides insights into the genetics of adaptive traits for red oak species.</title>
        <authorList>
            <person name="Kapoor B."/>
            <person name="Jenkins J."/>
            <person name="Schmutz J."/>
            <person name="Zhebentyayeva T."/>
            <person name="Kuelheim C."/>
            <person name="Coggeshall M."/>
            <person name="Heim C."/>
            <person name="Lasky J.R."/>
            <person name="Leites L."/>
            <person name="Islam-Faridi N."/>
            <person name="Romero-Severson J."/>
            <person name="DeLeo V.L."/>
            <person name="Lucas S.M."/>
            <person name="Lazic D."/>
            <person name="Gailing O."/>
            <person name="Carlson J."/>
            <person name="Staton M."/>
        </authorList>
    </citation>
    <scope>NUCLEOTIDE SEQUENCE [LARGE SCALE GENOMIC DNA]</scope>
    <source>
        <strain evidence="1">Pseudo-F2</strain>
    </source>
</reference>
<comment type="caution">
    <text evidence="1">The sequence shown here is derived from an EMBL/GenBank/DDBJ whole genome shotgun (WGS) entry which is preliminary data.</text>
</comment>
<keyword evidence="2" id="KW-1185">Reference proteome</keyword>
<name>A0AAN7EGZ6_QUERU</name>
<dbReference type="EMBL" id="JAXUIC010000009">
    <property type="protein sequence ID" value="KAK4571025.1"/>
    <property type="molecule type" value="Genomic_DNA"/>
</dbReference>
<dbReference type="PANTHER" id="PTHR33443">
    <property type="entry name" value="ZGC:112980"/>
    <property type="match status" value="1"/>
</dbReference>
<organism evidence="1 2">
    <name type="scientific">Quercus rubra</name>
    <name type="common">Northern red oak</name>
    <name type="synonym">Quercus borealis</name>
    <dbReference type="NCBI Taxonomy" id="3512"/>
    <lineage>
        <taxon>Eukaryota</taxon>
        <taxon>Viridiplantae</taxon>
        <taxon>Streptophyta</taxon>
        <taxon>Embryophyta</taxon>
        <taxon>Tracheophyta</taxon>
        <taxon>Spermatophyta</taxon>
        <taxon>Magnoliopsida</taxon>
        <taxon>eudicotyledons</taxon>
        <taxon>Gunneridae</taxon>
        <taxon>Pentapetalae</taxon>
        <taxon>rosids</taxon>
        <taxon>fabids</taxon>
        <taxon>Fagales</taxon>
        <taxon>Fagaceae</taxon>
        <taxon>Quercus</taxon>
    </lineage>
</organism>
<dbReference type="AlphaFoldDB" id="A0AAN7EGZ6"/>
<accession>A0AAN7EGZ6</accession>